<keyword evidence="1" id="KW-1133">Transmembrane helix</keyword>
<sequence length="170" mass="19388">MLKNQIAYKLTFYIILLSVLIILLTATMQLYLNPLITNAISILLFALIIGWICHSLIFRHLKQIADYGERLDLDTKLSLVRPEQLDELQGIVNSINQLCQSYKNIRDNESNAQNLLDTALLGLGLWRSDGQLLFVNPAYAQIIGRNVEETLQLNYWKDIIVGNDAAAEQW</sequence>
<keyword evidence="3" id="KW-0418">Kinase</keyword>
<gene>
    <name evidence="3" type="ORF">THIOM_001101</name>
</gene>
<keyword evidence="4" id="KW-1185">Reference proteome</keyword>
<evidence type="ECO:0000256" key="1">
    <source>
        <dbReference type="SAM" id="Phobius"/>
    </source>
</evidence>
<dbReference type="GO" id="GO:0016301">
    <property type="term" value="F:kinase activity"/>
    <property type="evidence" value="ECO:0007669"/>
    <property type="project" value="UniProtKB-KW"/>
</dbReference>
<dbReference type="Gene3D" id="3.30.450.20">
    <property type="entry name" value="PAS domain"/>
    <property type="match status" value="1"/>
</dbReference>
<reference evidence="3 4" key="1">
    <citation type="submission" date="2016-05" db="EMBL/GenBank/DDBJ databases">
        <title>Single-cell genome of chain-forming Candidatus Thiomargarita nelsonii and comparison to other large sulfur-oxidizing bacteria.</title>
        <authorList>
            <person name="Winkel M."/>
            <person name="Salman V."/>
            <person name="Woyke T."/>
            <person name="Schulz-Vogt H."/>
            <person name="Richter M."/>
            <person name="Flood B."/>
            <person name="Bailey J."/>
            <person name="Amann R."/>
            <person name="Mussmann M."/>
        </authorList>
    </citation>
    <scope>NUCLEOTIDE SEQUENCE [LARGE SCALE GENOMIC DNA]</scope>
    <source>
        <strain evidence="3 4">THI036</strain>
    </source>
</reference>
<keyword evidence="3" id="KW-0808">Transferase</keyword>
<evidence type="ECO:0000313" key="3">
    <source>
        <dbReference type="EMBL" id="OAD23072.1"/>
    </source>
</evidence>
<feature type="non-terminal residue" evidence="3">
    <location>
        <position position="170"/>
    </location>
</feature>
<comment type="caution">
    <text evidence="3">The sequence shown here is derived from an EMBL/GenBank/DDBJ whole genome shotgun (WGS) entry which is preliminary data.</text>
</comment>
<feature type="transmembrane region" description="Helical" evidence="1">
    <location>
        <begin position="12"/>
        <end position="32"/>
    </location>
</feature>
<protein>
    <submittedName>
        <fullName evidence="3">Signal transduction histidine kinase</fullName>
    </submittedName>
</protein>
<name>A0A176S4M8_9GAMM</name>
<evidence type="ECO:0000259" key="2">
    <source>
        <dbReference type="PROSITE" id="PS50112"/>
    </source>
</evidence>
<feature type="domain" description="PAS" evidence="2">
    <location>
        <begin position="108"/>
        <end position="151"/>
    </location>
</feature>
<accession>A0A176S4M8</accession>
<organism evidence="3 4">
    <name type="scientific">Candidatus Thiomargarita nelsonii</name>
    <dbReference type="NCBI Taxonomy" id="1003181"/>
    <lineage>
        <taxon>Bacteria</taxon>
        <taxon>Pseudomonadati</taxon>
        <taxon>Pseudomonadota</taxon>
        <taxon>Gammaproteobacteria</taxon>
        <taxon>Thiotrichales</taxon>
        <taxon>Thiotrichaceae</taxon>
        <taxon>Thiomargarita</taxon>
    </lineage>
</organism>
<dbReference type="InterPro" id="IPR000014">
    <property type="entry name" value="PAS"/>
</dbReference>
<proteinExistence type="predicted"/>
<dbReference type="InterPro" id="IPR035965">
    <property type="entry name" value="PAS-like_dom_sf"/>
</dbReference>
<dbReference type="SUPFAM" id="SSF55785">
    <property type="entry name" value="PYP-like sensor domain (PAS domain)"/>
    <property type="match status" value="1"/>
</dbReference>
<keyword evidence="1" id="KW-0812">Transmembrane</keyword>
<dbReference type="EMBL" id="LUTY01000572">
    <property type="protein sequence ID" value="OAD23072.1"/>
    <property type="molecule type" value="Genomic_DNA"/>
</dbReference>
<dbReference type="Proteomes" id="UP000076962">
    <property type="component" value="Unassembled WGS sequence"/>
</dbReference>
<feature type="transmembrane region" description="Helical" evidence="1">
    <location>
        <begin position="38"/>
        <end position="58"/>
    </location>
</feature>
<dbReference type="AlphaFoldDB" id="A0A176S4M8"/>
<dbReference type="PROSITE" id="PS50112">
    <property type="entry name" value="PAS"/>
    <property type="match status" value="1"/>
</dbReference>
<keyword evidence="1" id="KW-0472">Membrane</keyword>
<evidence type="ECO:0000313" key="4">
    <source>
        <dbReference type="Proteomes" id="UP000076962"/>
    </source>
</evidence>